<evidence type="ECO:0000313" key="1">
    <source>
        <dbReference type="EMBL" id="CAB3980138.1"/>
    </source>
</evidence>
<organism evidence="1 2">
    <name type="scientific">Paramuricea clavata</name>
    <name type="common">Red gorgonian</name>
    <name type="synonym">Violescent sea-whip</name>
    <dbReference type="NCBI Taxonomy" id="317549"/>
    <lineage>
        <taxon>Eukaryota</taxon>
        <taxon>Metazoa</taxon>
        <taxon>Cnidaria</taxon>
        <taxon>Anthozoa</taxon>
        <taxon>Octocorallia</taxon>
        <taxon>Malacalcyonacea</taxon>
        <taxon>Plexauridae</taxon>
        <taxon>Paramuricea</taxon>
    </lineage>
</organism>
<comment type="caution">
    <text evidence="1">The sequence shown here is derived from an EMBL/GenBank/DDBJ whole genome shotgun (WGS) entry which is preliminary data.</text>
</comment>
<keyword evidence="2" id="KW-1185">Reference proteome</keyword>
<dbReference type="InterPro" id="IPR039323">
    <property type="entry name" value="ANKRD_45/46/60"/>
</dbReference>
<reference evidence="1" key="1">
    <citation type="submission" date="2020-04" db="EMBL/GenBank/DDBJ databases">
        <authorList>
            <person name="Alioto T."/>
            <person name="Alioto T."/>
            <person name="Gomez Garrido J."/>
        </authorList>
    </citation>
    <scope>NUCLEOTIDE SEQUENCE</scope>
    <source>
        <strain evidence="1">A484AB</strain>
    </source>
</reference>
<name>A0A6S7FL57_PARCT</name>
<dbReference type="Proteomes" id="UP001152795">
    <property type="component" value="Unassembled WGS sequence"/>
</dbReference>
<dbReference type="EMBL" id="CACRXK020000261">
    <property type="protein sequence ID" value="CAB3980138.1"/>
    <property type="molecule type" value="Genomic_DNA"/>
</dbReference>
<dbReference type="SMART" id="SM00248">
    <property type="entry name" value="ANK"/>
    <property type="match status" value="2"/>
</dbReference>
<dbReference type="Gene3D" id="1.25.40.20">
    <property type="entry name" value="Ankyrin repeat-containing domain"/>
    <property type="match status" value="1"/>
</dbReference>
<dbReference type="PANTHER" id="PTHR22677">
    <property type="entry name" value="ANKYRIN REPEAT DOMAIN-CONTAINING PROTEIN 60"/>
    <property type="match status" value="1"/>
</dbReference>
<evidence type="ECO:0000313" key="2">
    <source>
        <dbReference type="Proteomes" id="UP001152795"/>
    </source>
</evidence>
<dbReference type="PANTHER" id="PTHR22677:SF3">
    <property type="entry name" value="ANKYRIN REPEAT DOMAIN-CONTAINING PROTEIN 60"/>
    <property type="match status" value="1"/>
</dbReference>
<dbReference type="InterPro" id="IPR002110">
    <property type="entry name" value="Ankyrin_rpt"/>
</dbReference>
<proteinExistence type="predicted"/>
<dbReference type="SUPFAM" id="SSF48403">
    <property type="entry name" value="Ankyrin repeat"/>
    <property type="match status" value="1"/>
</dbReference>
<accession>A0A6S7FL57</accession>
<dbReference type="Pfam" id="PF12796">
    <property type="entry name" value="Ank_2"/>
    <property type="match status" value="1"/>
</dbReference>
<protein>
    <submittedName>
        <fullName evidence="1">Ankyrin repeat domain-containing 60-like</fullName>
    </submittedName>
</protein>
<sequence>MEDYANLSFYHLTPNAVIKMCFWPEWRPLIRAVCKGDLQAVLSCGISARKLSNAAARISYRIEPSAADKGSVALFIASHRGHNEIVQALMNANVRAFEAQPSDRTPLLMAAKNSRVETVDLLLGRTRCVARARSNQYDTVRERALKSLVALLEKKGACKKLWFTMNQAKLNKMKRESHPNNRLLRQHQMHDSRTPVWIKGNCREVGSKRGSQGGETLTLPPKYNHNDLVADFQFLAHRT</sequence>
<dbReference type="OrthoDB" id="10258888at2759"/>
<dbReference type="InterPro" id="IPR036770">
    <property type="entry name" value="Ankyrin_rpt-contain_sf"/>
</dbReference>
<gene>
    <name evidence="1" type="ORF">PACLA_8A063912</name>
</gene>
<dbReference type="AlphaFoldDB" id="A0A6S7FL57"/>